<proteinExistence type="predicted"/>
<dbReference type="AlphaFoldDB" id="A0A0D7BTY6"/>
<dbReference type="InterPro" id="IPR001155">
    <property type="entry name" value="OxRdtase_FMN_N"/>
</dbReference>
<dbReference type="OrthoDB" id="276546at2759"/>
<dbReference type="STRING" id="1314674.A0A0D7BTY6"/>
<evidence type="ECO:0000313" key="3">
    <source>
        <dbReference type="Proteomes" id="UP000054007"/>
    </source>
</evidence>
<dbReference type="SUPFAM" id="SSF51395">
    <property type="entry name" value="FMN-linked oxidoreductases"/>
    <property type="match status" value="1"/>
</dbReference>
<dbReference type="EMBL" id="KN880433">
    <property type="protein sequence ID" value="KIY73998.1"/>
    <property type="molecule type" value="Genomic_DNA"/>
</dbReference>
<dbReference type="GO" id="GO:0010181">
    <property type="term" value="F:FMN binding"/>
    <property type="evidence" value="ECO:0007669"/>
    <property type="project" value="InterPro"/>
</dbReference>
<dbReference type="InterPro" id="IPR045247">
    <property type="entry name" value="Oye-like"/>
</dbReference>
<sequence length="370" mass="40672">MSTPSLFTPTVVGRMHLAHRVVLAPMTRMRNNPQTFVPLSSLVKEFYEQRAEIQGSFLIADGMVVHEKAGGIPAVAALYTDEQVSAWKEVVEAVHAKGSYIYAQLAGLGRLASPEHVPNGDVVGPSAIPKKSEGAPIPRPLSIPEIKEYVDWFVAAAKNAVFKAGFDGVEIHAANGLLLNEFLEDVSNDRTDEYGGSIENRTRIVLEIVDRVSEAIGSDRVGLRLSPWNRDSGCGMLDPIPTFTYLVDQLVLHHPKLAYLHVVEPRCQVSGTDLDAEARIPAAHESNDFLRSAWGDRPFIAAGNFTRESGIQSAEEKGDLVAYGRWYSSNPDLPRRLDQNLALTKYDRSKFYIPGSTAREGYLDFPEVAA</sequence>
<dbReference type="PANTHER" id="PTHR22893">
    <property type="entry name" value="NADH OXIDOREDUCTASE-RELATED"/>
    <property type="match status" value="1"/>
</dbReference>
<dbReference type="GO" id="GO:0016491">
    <property type="term" value="F:oxidoreductase activity"/>
    <property type="evidence" value="ECO:0007669"/>
    <property type="project" value="InterPro"/>
</dbReference>
<dbReference type="Gene3D" id="3.20.20.70">
    <property type="entry name" value="Aldolase class I"/>
    <property type="match status" value="1"/>
</dbReference>
<dbReference type="InterPro" id="IPR013785">
    <property type="entry name" value="Aldolase_TIM"/>
</dbReference>
<dbReference type="PANTHER" id="PTHR22893:SF91">
    <property type="entry name" value="NADPH DEHYDROGENASE 2-RELATED"/>
    <property type="match status" value="1"/>
</dbReference>
<name>A0A0D7BTY6_9AGAR</name>
<gene>
    <name evidence="2" type="ORF">CYLTODRAFT_439618</name>
</gene>
<feature type="domain" description="NADH:flavin oxidoreductase/NADH oxidase N-terminal" evidence="1">
    <location>
        <begin position="5"/>
        <end position="342"/>
    </location>
</feature>
<organism evidence="2 3">
    <name type="scientific">Cylindrobasidium torrendii FP15055 ss-10</name>
    <dbReference type="NCBI Taxonomy" id="1314674"/>
    <lineage>
        <taxon>Eukaryota</taxon>
        <taxon>Fungi</taxon>
        <taxon>Dikarya</taxon>
        <taxon>Basidiomycota</taxon>
        <taxon>Agaricomycotina</taxon>
        <taxon>Agaricomycetes</taxon>
        <taxon>Agaricomycetidae</taxon>
        <taxon>Agaricales</taxon>
        <taxon>Marasmiineae</taxon>
        <taxon>Physalacriaceae</taxon>
        <taxon>Cylindrobasidium</taxon>
    </lineage>
</organism>
<keyword evidence="3" id="KW-1185">Reference proteome</keyword>
<protein>
    <submittedName>
        <fullName evidence="2">FMN-linked oxidoreductase</fullName>
    </submittedName>
</protein>
<dbReference type="Pfam" id="PF00724">
    <property type="entry name" value="Oxidored_FMN"/>
    <property type="match status" value="1"/>
</dbReference>
<accession>A0A0D7BTY6</accession>
<evidence type="ECO:0000313" key="2">
    <source>
        <dbReference type="EMBL" id="KIY73998.1"/>
    </source>
</evidence>
<reference evidence="2 3" key="1">
    <citation type="journal article" date="2015" name="Fungal Genet. Biol.">
        <title>Evolution of novel wood decay mechanisms in Agaricales revealed by the genome sequences of Fistulina hepatica and Cylindrobasidium torrendii.</title>
        <authorList>
            <person name="Floudas D."/>
            <person name="Held B.W."/>
            <person name="Riley R."/>
            <person name="Nagy L.G."/>
            <person name="Koehler G."/>
            <person name="Ransdell A.S."/>
            <person name="Younus H."/>
            <person name="Chow J."/>
            <person name="Chiniquy J."/>
            <person name="Lipzen A."/>
            <person name="Tritt A."/>
            <person name="Sun H."/>
            <person name="Haridas S."/>
            <person name="LaButti K."/>
            <person name="Ohm R.A."/>
            <person name="Kues U."/>
            <person name="Blanchette R.A."/>
            <person name="Grigoriev I.V."/>
            <person name="Minto R.E."/>
            <person name="Hibbett D.S."/>
        </authorList>
    </citation>
    <scope>NUCLEOTIDE SEQUENCE [LARGE SCALE GENOMIC DNA]</scope>
    <source>
        <strain evidence="2 3">FP15055 ss-10</strain>
    </source>
</reference>
<dbReference type="CDD" id="cd02933">
    <property type="entry name" value="OYE_like_FMN"/>
    <property type="match status" value="1"/>
</dbReference>
<dbReference type="Proteomes" id="UP000054007">
    <property type="component" value="Unassembled WGS sequence"/>
</dbReference>
<evidence type="ECO:0000259" key="1">
    <source>
        <dbReference type="Pfam" id="PF00724"/>
    </source>
</evidence>